<feature type="compositionally biased region" description="Polar residues" evidence="1">
    <location>
        <begin position="556"/>
        <end position="571"/>
    </location>
</feature>
<feature type="compositionally biased region" description="Polar residues" evidence="1">
    <location>
        <begin position="598"/>
        <end position="625"/>
    </location>
</feature>
<name>A0A672I6D1_SALFA</name>
<accession>A0A672I6D1</accession>
<feature type="region of interest" description="Disordered" evidence="1">
    <location>
        <begin position="23"/>
        <end position="105"/>
    </location>
</feature>
<feature type="region of interest" description="Disordered" evidence="1">
    <location>
        <begin position="260"/>
        <end position="279"/>
    </location>
</feature>
<feature type="compositionally biased region" description="Basic residues" evidence="1">
    <location>
        <begin position="73"/>
        <end position="83"/>
    </location>
</feature>
<dbReference type="Ensembl" id="ENSSFAT00005038504.1">
    <property type="protein sequence ID" value="ENSSFAP00005037113.1"/>
    <property type="gene ID" value="ENSSFAG00005018676.1"/>
</dbReference>
<reference evidence="2" key="1">
    <citation type="submission" date="2019-06" db="EMBL/GenBank/DDBJ databases">
        <authorList>
            <consortium name="Wellcome Sanger Institute Data Sharing"/>
        </authorList>
    </citation>
    <scope>NUCLEOTIDE SEQUENCE [LARGE SCALE GENOMIC DNA]</scope>
</reference>
<feature type="region of interest" description="Disordered" evidence="1">
    <location>
        <begin position="375"/>
        <end position="515"/>
    </location>
</feature>
<feature type="compositionally biased region" description="Basic and acidic residues" evidence="1">
    <location>
        <begin position="456"/>
        <end position="468"/>
    </location>
</feature>
<feature type="compositionally biased region" description="Basic and acidic residues" evidence="1">
    <location>
        <begin position="477"/>
        <end position="486"/>
    </location>
</feature>
<protein>
    <submittedName>
        <fullName evidence="2">Uncharacterized protein</fullName>
    </submittedName>
</protein>
<feature type="compositionally biased region" description="Polar residues" evidence="1">
    <location>
        <begin position="197"/>
        <end position="207"/>
    </location>
</feature>
<dbReference type="GO" id="GO:0030154">
    <property type="term" value="P:cell differentiation"/>
    <property type="evidence" value="ECO:0007669"/>
    <property type="project" value="TreeGrafter"/>
</dbReference>
<keyword evidence="3" id="KW-1185">Reference proteome</keyword>
<reference evidence="2" key="2">
    <citation type="submission" date="2025-08" db="UniProtKB">
        <authorList>
            <consortium name="Ensembl"/>
        </authorList>
    </citation>
    <scope>IDENTIFICATION</scope>
</reference>
<proteinExistence type="predicted"/>
<organism evidence="2 3">
    <name type="scientific">Salarias fasciatus</name>
    <name type="common">Jewelled blenny</name>
    <name type="synonym">Blennius fasciatus</name>
    <dbReference type="NCBI Taxonomy" id="181472"/>
    <lineage>
        <taxon>Eukaryota</taxon>
        <taxon>Metazoa</taxon>
        <taxon>Chordata</taxon>
        <taxon>Craniata</taxon>
        <taxon>Vertebrata</taxon>
        <taxon>Euteleostomi</taxon>
        <taxon>Actinopterygii</taxon>
        <taxon>Neopterygii</taxon>
        <taxon>Teleostei</taxon>
        <taxon>Neoteleostei</taxon>
        <taxon>Acanthomorphata</taxon>
        <taxon>Ovalentaria</taxon>
        <taxon>Blenniimorphae</taxon>
        <taxon>Blenniiformes</taxon>
        <taxon>Blennioidei</taxon>
        <taxon>Blenniidae</taxon>
        <taxon>Salariinae</taxon>
        <taxon>Salarias</taxon>
    </lineage>
</organism>
<feature type="region of interest" description="Disordered" evidence="1">
    <location>
        <begin position="171"/>
        <end position="228"/>
    </location>
</feature>
<evidence type="ECO:0000313" key="3">
    <source>
        <dbReference type="Proteomes" id="UP000472267"/>
    </source>
</evidence>
<feature type="compositionally biased region" description="Basic residues" evidence="1">
    <location>
        <begin position="28"/>
        <end position="37"/>
    </location>
</feature>
<evidence type="ECO:0000313" key="2">
    <source>
        <dbReference type="Ensembl" id="ENSSFAP00005037113.1"/>
    </source>
</evidence>
<feature type="compositionally biased region" description="Low complexity" evidence="1">
    <location>
        <begin position="180"/>
        <end position="196"/>
    </location>
</feature>
<dbReference type="AlphaFoldDB" id="A0A672I6D1"/>
<dbReference type="PANTHER" id="PTHR23039:SF6">
    <property type="entry name" value="SIMILAR TO MKIAA1522 PROTEIN"/>
    <property type="match status" value="1"/>
</dbReference>
<dbReference type="Proteomes" id="UP000472267">
    <property type="component" value="Chromosome 19"/>
</dbReference>
<reference evidence="2" key="3">
    <citation type="submission" date="2025-09" db="UniProtKB">
        <authorList>
            <consortium name="Ensembl"/>
        </authorList>
    </citation>
    <scope>IDENTIFICATION</scope>
</reference>
<gene>
    <name evidence="2" type="primary">LOC115407237</name>
</gene>
<feature type="compositionally biased region" description="Low complexity" evidence="1">
    <location>
        <begin position="380"/>
        <end position="452"/>
    </location>
</feature>
<evidence type="ECO:0000256" key="1">
    <source>
        <dbReference type="SAM" id="MobiDB-lite"/>
    </source>
</evidence>
<feature type="region of interest" description="Disordered" evidence="1">
    <location>
        <begin position="530"/>
        <end position="629"/>
    </location>
</feature>
<dbReference type="PANTHER" id="PTHR23039">
    <property type="entry name" value="NANCE-HORAN SYNDROME PROTEIN"/>
    <property type="match status" value="1"/>
</dbReference>
<sequence length="753" mass="81450">MSNRDSLGFGDMVPQDVVDIFAHEKQGKNGRKKRSRSLGRALGWLKGKRKKDSESSRHGLGPSLDLAVELHPAGHKGGHRSGKQAHAQGNSHAVPKRDDDDDKTLAPPLFQENVFIESSRPKYLEDLHTEALEGLKMMQQEETSLGVECQDNESTISAVTMQTDGECGGFTTDSTIPDTSSVVSVQSSVSTKSSRSGLTRQGSTFRPLNSGKGGEKSRSRRRHRKTVAGIPQHVRKELGLDRVGWMMAPNVAEEQLYNGESDYSSTTEGPESPDGASTGLRATSVIHPLSKDRVELHTAAHAGLDLGLLQHLDPHCAAEQRPQSLAAHWINSTSSLQQEPPSPVMSMSPQAAYMSKIIPNAVLPPSIDVVEISRGRSRNSVRTVSKSSLVLSSPAPSRASSRSSRTTSSKASTITSASRHNKPSLSDSNWSNSDSSDTLVSNSSTISTSSTPRQRRSQDGEAKEDKVSVHSNGKLIQGDDTKRDGQFGRSLSIMKAKRAPPPPSRSYSLHNKMKRRSRDLAVILNPRENSSAQVEENGNDKHVSSPVCTNPGYHADTSSLDESTESQSVSPNKALPQVVKTDVSAPETKQASGKENKLNNTISPSSGYSSREASSPQLSKQSVHSSPRHKKGIFAKLQRLFPGSSSSDPASSSAAPAGIPENAVDTAVVSPSVQALRELFNIPDTPKSTHPRPLPLRCGLTANVRSSCSWDPRLPRTFTPSSRRIRRTGDSRGSRRLRLQTAWREKENSTAQL</sequence>
<dbReference type="InParanoid" id="A0A672I6D1"/>